<dbReference type="EMBL" id="CAFBLD010000005">
    <property type="protein sequence ID" value="CAB4868114.1"/>
    <property type="molecule type" value="Genomic_DNA"/>
</dbReference>
<dbReference type="SUPFAM" id="SSF53474">
    <property type="entry name" value="alpha/beta-Hydrolases"/>
    <property type="match status" value="1"/>
</dbReference>
<evidence type="ECO:0000256" key="1">
    <source>
        <dbReference type="ARBA" id="ARBA00010515"/>
    </source>
</evidence>
<evidence type="ECO:0000313" key="7">
    <source>
        <dbReference type="EMBL" id="CAB4776366.1"/>
    </source>
</evidence>
<dbReference type="InterPro" id="IPR029058">
    <property type="entry name" value="AB_hydrolase_fold"/>
</dbReference>
<evidence type="ECO:0000313" key="10">
    <source>
        <dbReference type="EMBL" id="CAB4938394.1"/>
    </source>
</evidence>
<evidence type="ECO:0000313" key="11">
    <source>
        <dbReference type="EMBL" id="CAB4983386.1"/>
    </source>
</evidence>
<comment type="similarity">
    <text evidence="1">Belongs to the 'GDXG' lipolytic enzyme family.</text>
</comment>
<dbReference type="Pfam" id="PF07859">
    <property type="entry name" value="Abhydrolase_3"/>
    <property type="match status" value="1"/>
</dbReference>
<dbReference type="AlphaFoldDB" id="A0A6J6NJQ0"/>
<evidence type="ECO:0000256" key="2">
    <source>
        <dbReference type="ARBA" id="ARBA00022801"/>
    </source>
</evidence>
<dbReference type="PROSITE" id="PS01174">
    <property type="entry name" value="LIPASE_GDXG_SER"/>
    <property type="match status" value="1"/>
</dbReference>
<sequence>MLFLLKTPMPLAPEFVEFLKIRAAAALPEVWQAPVRVSRAGTYGRVDVAGIPEEIFSLTNRFIPGPTSDLPIRIYRPTNSQDAPAIVYFHGGGWVVNFIDIYDAGLTALANRTGSVIIAVSYQKAPEHPYPIPFDDCYAAFLWTHENAKELGINAKKIGVSGDSAGGNLAAAVALKARDANGPSIAYQFLIYPGVGRDLNTSTYKSFETGFGLSRHSMEWFWQQYLQGTSHDQDPYAVPMSAKSFVNLPPTITITAEFDPLKDDGVIYDKVLREAKVKTYYKDYAGMIHGFLIMGSVTKTADIAITECSEWILEILNAI</sequence>
<evidence type="ECO:0000313" key="9">
    <source>
        <dbReference type="EMBL" id="CAB4868114.1"/>
    </source>
</evidence>
<evidence type="ECO:0000313" key="8">
    <source>
        <dbReference type="EMBL" id="CAB4822886.1"/>
    </source>
</evidence>
<dbReference type="Gene3D" id="3.40.50.1820">
    <property type="entry name" value="alpha/beta hydrolase"/>
    <property type="match status" value="1"/>
</dbReference>
<dbReference type="EMBL" id="CAFBOC010000015">
    <property type="protein sequence ID" value="CAB4983386.1"/>
    <property type="molecule type" value="Genomic_DNA"/>
</dbReference>
<dbReference type="InterPro" id="IPR033140">
    <property type="entry name" value="Lipase_GDXG_put_SER_AS"/>
</dbReference>
<dbReference type="InterPro" id="IPR050300">
    <property type="entry name" value="GDXG_lipolytic_enzyme"/>
</dbReference>
<dbReference type="EMBL" id="CAEZZW010000002">
    <property type="protein sequence ID" value="CAB4776366.1"/>
    <property type="molecule type" value="Genomic_DNA"/>
</dbReference>
<dbReference type="EMBL" id="CAFBNH010000002">
    <property type="protein sequence ID" value="CAB4938394.1"/>
    <property type="molecule type" value="Genomic_DNA"/>
</dbReference>
<accession>A0A6J6NJQ0</accession>
<dbReference type="PANTHER" id="PTHR48081">
    <property type="entry name" value="AB HYDROLASE SUPERFAMILY PROTEIN C4A8.06C"/>
    <property type="match status" value="1"/>
</dbReference>
<evidence type="ECO:0000313" key="4">
    <source>
        <dbReference type="EMBL" id="CAB4330402.1"/>
    </source>
</evidence>
<dbReference type="EMBL" id="CAFABH010000004">
    <property type="protein sequence ID" value="CAB4822886.1"/>
    <property type="molecule type" value="Genomic_DNA"/>
</dbReference>
<dbReference type="GO" id="GO:0016787">
    <property type="term" value="F:hydrolase activity"/>
    <property type="evidence" value="ECO:0007669"/>
    <property type="project" value="UniProtKB-KW"/>
</dbReference>
<keyword evidence="2" id="KW-0378">Hydrolase</keyword>
<name>A0A6J6NJQ0_9ZZZZ</name>
<dbReference type="EMBL" id="CAEZYM010000002">
    <property type="protein sequence ID" value="CAB4717791.1"/>
    <property type="molecule type" value="Genomic_DNA"/>
</dbReference>
<organism evidence="5">
    <name type="scientific">freshwater metagenome</name>
    <dbReference type="NCBI Taxonomy" id="449393"/>
    <lineage>
        <taxon>unclassified sequences</taxon>
        <taxon>metagenomes</taxon>
        <taxon>ecological metagenomes</taxon>
    </lineage>
</organism>
<dbReference type="InterPro" id="IPR013094">
    <property type="entry name" value="AB_hydrolase_3"/>
</dbReference>
<dbReference type="EMBL" id="CAESAE010000001">
    <property type="protein sequence ID" value="CAB4330402.1"/>
    <property type="molecule type" value="Genomic_DNA"/>
</dbReference>
<gene>
    <name evidence="5" type="ORF">UFOPK2510_00354</name>
    <name evidence="6" type="ORF">UFOPK2718_00239</name>
    <name evidence="7" type="ORF">UFOPK2936_00544</name>
    <name evidence="8" type="ORF">UFOPK3174_00334</name>
    <name evidence="9" type="ORF">UFOPK3328_00888</name>
    <name evidence="10" type="ORF">UFOPK3779_00349</name>
    <name evidence="11" type="ORF">UFOPK3913_01282</name>
    <name evidence="4" type="ORF">UFOPK4107_00126</name>
</gene>
<evidence type="ECO:0000313" key="6">
    <source>
        <dbReference type="EMBL" id="CAB4717791.1"/>
    </source>
</evidence>
<reference evidence="5" key="1">
    <citation type="submission" date="2020-05" db="EMBL/GenBank/DDBJ databases">
        <authorList>
            <person name="Chiriac C."/>
            <person name="Salcher M."/>
            <person name="Ghai R."/>
            <person name="Kavagutti S V."/>
        </authorList>
    </citation>
    <scope>NUCLEOTIDE SEQUENCE</scope>
</reference>
<dbReference type="EMBL" id="CAEZXO010000002">
    <property type="protein sequence ID" value="CAB4686406.1"/>
    <property type="molecule type" value="Genomic_DNA"/>
</dbReference>
<dbReference type="PANTHER" id="PTHR48081:SF8">
    <property type="entry name" value="ALPHA_BETA HYDROLASE FOLD-3 DOMAIN-CONTAINING PROTEIN-RELATED"/>
    <property type="match status" value="1"/>
</dbReference>
<evidence type="ECO:0000259" key="3">
    <source>
        <dbReference type="Pfam" id="PF07859"/>
    </source>
</evidence>
<protein>
    <submittedName>
        <fullName evidence="5">Unannotated protein</fullName>
    </submittedName>
</protein>
<proteinExistence type="inferred from homology"/>
<evidence type="ECO:0000313" key="5">
    <source>
        <dbReference type="EMBL" id="CAB4686406.1"/>
    </source>
</evidence>
<feature type="domain" description="Alpha/beta hydrolase fold-3" evidence="3">
    <location>
        <begin position="86"/>
        <end position="292"/>
    </location>
</feature>